<evidence type="ECO:0008006" key="4">
    <source>
        <dbReference type="Google" id="ProtNLM"/>
    </source>
</evidence>
<organism evidence="2 3">
    <name type="scientific">Winogradskyella pulchriflava</name>
    <dbReference type="NCBI Taxonomy" id="1110688"/>
    <lineage>
        <taxon>Bacteria</taxon>
        <taxon>Pseudomonadati</taxon>
        <taxon>Bacteroidota</taxon>
        <taxon>Flavobacteriia</taxon>
        <taxon>Flavobacteriales</taxon>
        <taxon>Flavobacteriaceae</taxon>
        <taxon>Winogradskyella</taxon>
    </lineage>
</organism>
<dbReference type="PROSITE" id="PS51257">
    <property type="entry name" value="PROKAR_LIPOPROTEIN"/>
    <property type="match status" value="1"/>
</dbReference>
<gene>
    <name evidence="2" type="ORF">ACFFGA_02270</name>
</gene>
<dbReference type="Proteomes" id="UP001589832">
    <property type="component" value="Unassembled WGS sequence"/>
</dbReference>
<name>A0ABV6Q554_9FLAO</name>
<reference evidence="2 3" key="1">
    <citation type="submission" date="2024-09" db="EMBL/GenBank/DDBJ databases">
        <authorList>
            <person name="Sun Q."/>
            <person name="Mori K."/>
        </authorList>
    </citation>
    <scope>NUCLEOTIDE SEQUENCE [LARGE SCALE GENOMIC DNA]</scope>
    <source>
        <strain evidence="2 3">NCAIM B.02481</strain>
    </source>
</reference>
<proteinExistence type="predicted"/>
<dbReference type="RefSeq" id="WP_386059051.1">
    <property type="nucleotide sequence ID" value="NZ_JBHLTQ010000001.1"/>
</dbReference>
<evidence type="ECO:0000313" key="3">
    <source>
        <dbReference type="Proteomes" id="UP001589832"/>
    </source>
</evidence>
<evidence type="ECO:0000256" key="1">
    <source>
        <dbReference type="SAM" id="SignalP"/>
    </source>
</evidence>
<comment type="caution">
    <text evidence="2">The sequence shown here is derived from an EMBL/GenBank/DDBJ whole genome shotgun (WGS) entry which is preliminary data.</text>
</comment>
<feature type="chain" id="PRO_5045612470" description="Lipoprotein" evidence="1">
    <location>
        <begin position="23"/>
        <end position="149"/>
    </location>
</feature>
<dbReference type="EMBL" id="JBHLTQ010000001">
    <property type="protein sequence ID" value="MFC0603362.1"/>
    <property type="molecule type" value="Genomic_DNA"/>
</dbReference>
<accession>A0ABV6Q554</accession>
<sequence length="149" mass="16685">MKKCAYLVLLVFTLLVSCSLEDDPNNDFYLEFMPVEDIIMPEEFVHGETYSIGVSYIKPNSCYQFNNFAYDIDGHERTIAVVNTVYTGSSANCVGEPVLNTVSFDFTVTGTDTYIFKFFQGEDETGTDQYYIIEIPVVDGRSAPAGSKN</sequence>
<evidence type="ECO:0000313" key="2">
    <source>
        <dbReference type="EMBL" id="MFC0603362.1"/>
    </source>
</evidence>
<keyword evidence="1" id="KW-0732">Signal</keyword>
<protein>
    <recommendedName>
        <fullName evidence="4">Lipoprotein</fullName>
    </recommendedName>
</protein>
<keyword evidence="3" id="KW-1185">Reference proteome</keyword>
<feature type="signal peptide" evidence="1">
    <location>
        <begin position="1"/>
        <end position="22"/>
    </location>
</feature>